<feature type="transmembrane region" description="Helical" evidence="10">
    <location>
        <begin position="268"/>
        <end position="289"/>
    </location>
</feature>
<feature type="region of interest" description="Disordered" evidence="9">
    <location>
        <begin position="185"/>
        <end position="237"/>
    </location>
</feature>
<dbReference type="PROSITE" id="PS50929">
    <property type="entry name" value="ABC_TM1F"/>
    <property type="match status" value="1"/>
</dbReference>
<name>A0A9N9Z863_9HYPO</name>
<evidence type="ECO:0000256" key="10">
    <source>
        <dbReference type="SAM" id="Phobius"/>
    </source>
</evidence>
<dbReference type="PANTHER" id="PTHR24221:SF503">
    <property type="entry name" value="MITOCHONDRIAL POTASSIUM CHANNEL ATP-BINDING SUBUNIT"/>
    <property type="match status" value="1"/>
</dbReference>
<evidence type="ECO:0000256" key="4">
    <source>
        <dbReference type="ARBA" id="ARBA00022741"/>
    </source>
</evidence>
<dbReference type="FunFam" id="3.40.50.300:FF:000287">
    <property type="entry name" value="Multidrug ABC transporter ATP-binding protein"/>
    <property type="match status" value="1"/>
</dbReference>
<evidence type="ECO:0000256" key="1">
    <source>
        <dbReference type="ARBA" id="ARBA00004141"/>
    </source>
</evidence>
<dbReference type="SMART" id="SM00382">
    <property type="entry name" value="AAA"/>
    <property type="match status" value="1"/>
</dbReference>
<reference evidence="13" key="1">
    <citation type="submission" date="2021-10" db="EMBL/GenBank/DDBJ databases">
        <authorList>
            <person name="Piombo E."/>
        </authorList>
    </citation>
    <scope>NUCLEOTIDE SEQUENCE</scope>
</reference>
<evidence type="ECO:0000256" key="9">
    <source>
        <dbReference type="SAM" id="MobiDB-lite"/>
    </source>
</evidence>
<proteinExistence type="inferred from homology"/>
<keyword evidence="7 10" id="KW-0472">Membrane</keyword>
<organism evidence="13 14">
    <name type="scientific">Clonostachys solani</name>
    <dbReference type="NCBI Taxonomy" id="160281"/>
    <lineage>
        <taxon>Eukaryota</taxon>
        <taxon>Fungi</taxon>
        <taxon>Dikarya</taxon>
        <taxon>Ascomycota</taxon>
        <taxon>Pezizomycotina</taxon>
        <taxon>Sordariomycetes</taxon>
        <taxon>Hypocreomycetidae</taxon>
        <taxon>Hypocreales</taxon>
        <taxon>Bionectriaceae</taxon>
        <taxon>Clonostachys</taxon>
    </lineage>
</organism>
<comment type="subcellular location">
    <subcellularLocation>
        <location evidence="1">Membrane</location>
        <topology evidence="1">Multi-pass membrane protein</topology>
    </subcellularLocation>
</comment>
<dbReference type="AlphaFoldDB" id="A0A9N9Z863"/>
<dbReference type="EMBL" id="CABFOC020000035">
    <property type="protein sequence ID" value="CAH0050609.1"/>
    <property type="molecule type" value="Genomic_DNA"/>
</dbReference>
<keyword evidence="6 10" id="KW-1133">Transmembrane helix</keyword>
<dbReference type="PANTHER" id="PTHR24221">
    <property type="entry name" value="ATP-BINDING CASSETTE SUB-FAMILY B"/>
    <property type="match status" value="1"/>
</dbReference>
<keyword evidence="14" id="KW-1185">Reference proteome</keyword>
<evidence type="ECO:0000256" key="3">
    <source>
        <dbReference type="ARBA" id="ARBA00022692"/>
    </source>
</evidence>
<feature type="transmembrane region" description="Helical" evidence="10">
    <location>
        <begin position="59"/>
        <end position="78"/>
    </location>
</feature>
<dbReference type="Gene3D" id="1.20.1560.10">
    <property type="entry name" value="ABC transporter type 1, transmembrane domain"/>
    <property type="match status" value="1"/>
</dbReference>
<evidence type="ECO:0000256" key="2">
    <source>
        <dbReference type="ARBA" id="ARBA00022448"/>
    </source>
</evidence>
<evidence type="ECO:0000313" key="14">
    <source>
        <dbReference type="Proteomes" id="UP000775872"/>
    </source>
</evidence>
<feature type="domain" description="ABC transmembrane type-1" evidence="12">
    <location>
        <begin position="273"/>
        <end position="554"/>
    </location>
</feature>
<feature type="transmembrane region" description="Helical" evidence="10">
    <location>
        <begin position="114"/>
        <end position="131"/>
    </location>
</feature>
<dbReference type="InterPro" id="IPR036640">
    <property type="entry name" value="ABC1_TM_sf"/>
</dbReference>
<dbReference type="Proteomes" id="UP000775872">
    <property type="component" value="Unassembled WGS sequence"/>
</dbReference>
<evidence type="ECO:0000259" key="11">
    <source>
        <dbReference type="PROSITE" id="PS50893"/>
    </source>
</evidence>
<evidence type="ECO:0000313" key="13">
    <source>
        <dbReference type="EMBL" id="CAH0050609.1"/>
    </source>
</evidence>
<dbReference type="GO" id="GO:0016887">
    <property type="term" value="F:ATP hydrolysis activity"/>
    <property type="evidence" value="ECO:0007669"/>
    <property type="project" value="InterPro"/>
</dbReference>
<comment type="similarity">
    <text evidence="8">Belongs to the ABC transporter superfamily. ABCB family. Heavy Metal importer (TC 3.A.1.210) subfamily.</text>
</comment>
<evidence type="ECO:0000256" key="5">
    <source>
        <dbReference type="ARBA" id="ARBA00022840"/>
    </source>
</evidence>
<dbReference type="Pfam" id="PF00664">
    <property type="entry name" value="ABC_membrane"/>
    <property type="match status" value="1"/>
</dbReference>
<keyword evidence="2" id="KW-0813">Transport</keyword>
<dbReference type="CDD" id="cd18583">
    <property type="entry name" value="ABC_6TM_HMT1"/>
    <property type="match status" value="1"/>
</dbReference>
<dbReference type="Pfam" id="PF00005">
    <property type="entry name" value="ABC_tran"/>
    <property type="match status" value="1"/>
</dbReference>
<gene>
    <name evidence="13" type="ORF">CSOL1703_00002583</name>
</gene>
<accession>A0A9N9Z863</accession>
<dbReference type="InterPro" id="IPR011527">
    <property type="entry name" value="ABC1_TM_dom"/>
</dbReference>
<feature type="transmembrane region" description="Helical" evidence="10">
    <location>
        <begin position="493"/>
        <end position="515"/>
    </location>
</feature>
<dbReference type="SUPFAM" id="SSF52540">
    <property type="entry name" value="P-loop containing nucleoside triphosphate hydrolases"/>
    <property type="match status" value="1"/>
</dbReference>
<sequence length="838" mass="92732">MSPARVCAALQASSSAVAISSIFISFLLNYEPAEDKDPKSKKPTAQPISNPRRKSTVRLVAILATSLCYLFDLAHYLSQSNHVKPNSDEIVTPALLALAWFLACFGKHHFIGRLLMLSLASFLLDLPVIVLKTMSLGAAAQRTPLIAGSVRLTLEALLFLTCLPCFGASTQPIKLDTEETRPFLAEETEDEDGQLSGPTPPSYGSTTSEHPKDDDSISSDSGCDSDDEDDDNYNSHATQLRKNGTWGEYMSNFKIILPYLIPRNDYKVQAALLVCILCLIASRVFNFLIPRYLALVTDKLFAGQAPYYDISIVFILEFLHGSSGVDLITDLAKIPVQQFSYRGVTNAAFNHVMSQALDFHSDRDSAEVMKAIEQGEALNNILERAALDICPTLIDMAVALVIIYATFGSTAMLCMIFAFYCFIALEVTTFTWNVKNRRTLTKSKREEARIQHQAVQGWQTVSAFNMFNYERFRFGAAVDSHLAADRRWGITDVCISGIVQALVPISFFFLSIVVIREITHGRATPGDFVFLMQYWDYLIWPIKWLTHEYRSMMSNLVDAERLLDLLSTEPTVVDKPGAIELDKVAGHVTFENVGFSYDTKRSVLHDVNIEATPGQTIAFVGATGAGKSSLAKLLLRYYDVTSGSIKIDGHDIRDVTQGSLRDTIGVVPQDPLLFNASIMENIRYARLSATDDEVHAACRAASIHDKILTFTRGYRTPVGENGVKLSGGEVQRVAIARAFLKGPPILILDEATSAVDTETEALIQGALRELSARRTMFVVAHRLSTIVAADQILVMHEGTVVERGTHRELLEKRGRYHGLWQKQFEGLSEAPQSGKART</sequence>
<dbReference type="SUPFAM" id="SSF90123">
    <property type="entry name" value="ABC transporter transmembrane region"/>
    <property type="match status" value="1"/>
</dbReference>
<dbReference type="OrthoDB" id="6500128at2759"/>
<dbReference type="InterPro" id="IPR003593">
    <property type="entry name" value="AAA+_ATPase"/>
</dbReference>
<evidence type="ECO:0000259" key="12">
    <source>
        <dbReference type="PROSITE" id="PS50929"/>
    </source>
</evidence>
<dbReference type="GO" id="GO:0005524">
    <property type="term" value="F:ATP binding"/>
    <property type="evidence" value="ECO:0007669"/>
    <property type="project" value="UniProtKB-KW"/>
</dbReference>
<keyword evidence="5" id="KW-0067">ATP-binding</keyword>
<evidence type="ECO:0000256" key="6">
    <source>
        <dbReference type="ARBA" id="ARBA00022989"/>
    </source>
</evidence>
<evidence type="ECO:0008006" key="15">
    <source>
        <dbReference type="Google" id="ProtNLM"/>
    </source>
</evidence>
<evidence type="ECO:0000256" key="8">
    <source>
        <dbReference type="ARBA" id="ARBA00024363"/>
    </source>
</evidence>
<evidence type="ECO:0000256" key="7">
    <source>
        <dbReference type="ARBA" id="ARBA00023136"/>
    </source>
</evidence>
<comment type="caution">
    <text evidence="13">The sequence shown here is derived from an EMBL/GenBank/DDBJ whole genome shotgun (WGS) entry which is preliminary data.</text>
</comment>
<dbReference type="InterPro" id="IPR039421">
    <property type="entry name" value="Type_1_exporter"/>
</dbReference>
<dbReference type="PROSITE" id="PS50893">
    <property type="entry name" value="ABC_TRANSPORTER_2"/>
    <property type="match status" value="1"/>
</dbReference>
<feature type="domain" description="ABC transporter" evidence="11">
    <location>
        <begin position="588"/>
        <end position="822"/>
    </location>
</feature>
<dbReference type="Gene3D" id="3.40.50.300">
    <property type="entry name" value="P-loop containing nucleotide triphosphate hydrolases"/>
    <property type="match status" value="1"/>
</dbReference>
<feature type="transmembrane region" description="Helical" evidence="10">
    <location>
        <begin position="410"/>
        <end position="434"/>
    </location>
</feature>
<dbReference type="InterPro" id="IPR027417">
    <property type="entry name" value="P-loop_NTPase"/>
</dbReference>
<dbReference type="GO" id="GO:0140359">
    <property type="term" value="F:ABC-type transporter activity"/>
    <property type="evidence" value="ECO:0007669"/>
    <property type="project" value="InterPro"/>
</dbReference>
<keyword evidence="4" id="KW-0547">Nucleotide-binding</keyword>
<dbReference type="InterPro" id="IPR003439">
    <property type="entry name" value="ABC_transporter-like_ATP-bd"/>
</dbReference>
<protein>
    <recommendedName>
        <fullName evidence="15">Heavy metal tolerance protein</fullName>
    </recommendedName>
</protein>
<feature type="compositionally biased region" description="Acidic residues" evidence="9">
    <location>
        <begin position="223"/>
        <end position="232"/>
    </location>
</feature>
<dbReference type="GO" id="GO:0016020">
    <property type="term" value="C:membrane"/>
    <property type="evidence" value="ECO:0007669"/>
    <property type="project" value="UniProtKB-SubCell"/>
</dbReference>
<keyword evidence="3 10" id="KW-0812">Transmembrane</keyword>